<dbReference type="GeneID" id="43591404"/>
<gene>
    <name evidence="1" type="ORF">CI109_100861</name>
</gene>
<reference evidence="1" key="2">
    <citation type="submission" date="2024-01" db="EMBL/GenBank/DDBJ databases">
        <title>Comparative genomics of Cryptococcus and Kwoniella reveals pathogenesis evolution and contrasting modes of karyotype evolution via chromosome fusion or intercentromeric recombination.</title>
        <authorList>
            <person name="Coelho M.A."/>
            <person name="David-Palma M."/>
            <person name="Shea T."/>
            <person name="Bowers K."/>
            <person name="McGinley-Smith S."/>
            <person name="Mohammad A.W."/>
            <person name="Gnirke A."/>
            <person name="Yurkov A.M."/>
            <person name="Nowrousian M."/>
            <person name="Sun S."/>
            <person name="Cuomo C.A."/>
            <person name="Heitman J."/>
        </authorList>
    </citation>
    <scope>NUCLEOTIDE SEQUENCE</scope>
    <source>
        <strain evidence="1">CBS 12478</strain>
    </source>
</reference>
<accession>A0AAJ8MUD6</accession>
<dbReference type="RefSeq" id="XP_031858468.2">
    <property type="nucleotide sequence ID" value="XM_032007236.2"/>
</dbReference>
<evidence type="ECO:0000313" key="1">
    <source>
        <dbReference type="EMBL" id="WWD16435.1"/>
    </source>
</evidence>
<evidence type="ECO:0000313" key="2">
    <source>
        <dbReference type="Proteomes" id="UP000322225"/>
    </source>
</evidence>
<protein>
    <submittedName>
        <fullName evidence="1">Uncharacterized protein</fullName>
    </submittedName>
</protein>
<dbReference type="Proteomes" id="UP000322225">
    <property type="component" value="Chromosome 2"/>
</dbReference>
<sequence length="366" mass="41686">MFGIGKEGSCAALSQLQLHLHQLVPHPLSHSFFSLSHPASLPCILDKFLSSHHLQNPKVLEGKPNFRPKPHVNAMTSYFTPPQTPPPPPEFFHCPPYIHNSSGCAVCRHPPPAPPPQPSSRRRRPLNPLARLFAPSYRLLMAIYLNSRPTAANTYYGTLPPYFAIDNSAYRYNYSPPAYDIVPPPYYPSQQVVDLPEAIPPPGTYQPIATEPLYQHYPYRANHIGRNNRPAGHHRQQPEFHSKPFYPSHKRKASRFHNPRFPFGKRPMYAHPPNTKYSISGCRSPTNDQLDIERVKAWNEGVLKAKDGEENVLEGNVKARDRIKGEYEVEKMSENENLDRVVPRRRIVSAPAMIQPGLSKRMKVRR</sequence>
<reference evidence="1" key="1">
    <citation type="submission" date="2017-08" db="EMBL/GenBank/DDBJ databases">
        <authorList>
            <person name="Cuomo C."/>
            <person name="Billmyre B."/>
            <person name="Heitman J."/>
        </authorList>
    </citation>
    <scope>NUCLEOTIDE SEQUENCE</scope>
    <source>
        <strain evidence="1">CBS 12478</strain>
    </source>
</reference>
<dbReference type="AlphaFoldDB" id="A0AAJ8MUD6"/>
<dbReference type="KEGG" id="ksn:43591404"/>
<organism evidence="1 2">
    <name type="scientific">Kwoniella shandongensis</name>
    <dbReference type="NCBI Taxonomy" id="1734106"/>
    <lineage>
        <taxon>Eukaryota</taxon>
        <taxon>Fungi</taxon>
        <taxon>Dikarya</taxon>
        <taxon>Basidiomycota</taxon>
        <taxon>Agaricomycotina</taxon>
        <taxon>Tremellomycetes</taxon>
        <taxon>Tremellales</taxon>
        <taxon>Cryptococcaceae</taxon>
        <taxon>Kwoniella</taxon>
    </lineage>
</organism>
<keyword evidence="2" id="KW-1185">Reference proteome</keyword>
<name>A0AAJ8MUD6_9TREE</name>
<dbReference type="EMBL" id="CP144052">
    <property type="protein sequence ID" value="WWD16435.1"/>
    <property type="molecule type" value="Genomic_DNA"/>
</dbReference>
<proteinExistence type="predicted"/>